<dbReference type="AlphaFoldDB" id="A0A1T1AUJ2"/>
<feature type="region of interest" description="Disordered" evidence="1">
    <location>
        <begin position="126"/>
        <end position="152"/>
    </location>
</feature>
<dbReference type="NCBIfam" id="NF040522">
    <property type="entry name" value="VC1465_fam"/>
    <property type="match status" value="1"/>
</dbReference>
<accession>A0A1T1AUJ2</accession>
<dbReference type="EMBL" id="MTJN01000002">
    <property type="protein sequence ID" value="OOV07782.1"/>
    <property type="molecule type" value="Genomic_DNA"/>
</dbReference>
<dbReference type="RefSeq" id="WP_078365639.1">
    <property type="nucleotide sequence ID" value="NZ_MTJN01000002.1"/>
</dbReference>
<proteinExistence type="predicted"/>
<dbReference type="InterPro" id="IPR010982">
    <property type="entry name" value="Lambda_DNA-bd_dom_sf"/>
</dbReference>
<dbReference type="SUPFAM" id="SSF47413">
    <property type="entry name" value="lambda repressor-like DNA-binding domains"/>
    <property type="match status" value="1"/>
</dbReference>
<dbReference type="Pfam" id="PF12375">
    <property type="entry name" value="DUF3653"/>
    <property type="match status" value="1"/>
</dbReference>
<evidence type="ECO:0000259" key="2">
    <source>
        <dbReference type="SMART" id="SM00530"/>
    </source>
</evidence>
<gene>
    <name evidence="3" type="ORF">RF819_14580</name>
</gene>
<sequence length="152" mass="16660">MRATLGERFKILLLDAGLTPEDAGKILHVTPRAIRYWISGKVLVPYAAYKLIRIMRLFELPCDGWDGWHMHSGRLWSPEGFSFQPHDANWWHLLVRRADGFGRQYTRAQQLNIALQRLQGPADVSGTPSGVALASPGGGAATSPTAVGGRAA</sequence>
<reference evidence="3 4" key="1">
    <citation type="submission" date="2017-01" db="EMBL/GenBank/DDBJ databases">
        <title>Genome sequencing of Rhodoferax fermentans JCM 7819.</title>
        <authorList>
            <person name="Kim Y.J."/>
            <person name="Farh M.E.-A."/>
            <person name="Yang D.-C."/>
        </authorList>
    </citation>
    <scope>NUCLEOTIDE SEQUENCE [LARGE SCALE GENOMIC DNA]</scope>
    <source>
        <strain evidence="3 4">JCM 7819</strain>
    </source>
</reference>
<dbReference type="Proteomes" id="UP000190750">
    <property type="component" value="Unassembled WGS sequence"/>
</dbReference>
<keyword evidence="4" id="KW-1185">Reference proteome</keyword>
<dbReference type="InterPro" id="IPR021077">
    <property type="entry name" value="Phage_phi-Lf_Orf112"/>
</dbReference>
<protein>
    <recommendedName>
        <fullName evidence="2">HTH cro/C1-type domain-containing protein</fullName>
    </recommendedName>
</protein>
<evidence type="ECO:0000256" key="1">
    <source>
        <dbReference type="SAM" id="MobiDB-lite"/>
    </source>
</evidence>
<organism evidence="3 4">
    <name type="scientific">Rhodoferax fermentans</name>
    <dbReference type="NCBI Taxonomy" id="28066"/>
    <lineage>
        <taxon>Bacteria</taxon>
        <taxon>Pseudomonadati</taxon>
        <taxon>Pseudomonadota</taxon>
        <taxon>Betaproteobacteria</taxon>
        <taxon>Burkholderiales</taxon>
        <taxon>Comamonadaceae</taxon>
        <taxon>Rhodoferax</taxon>
    </lineage>
</organism>
<evidence type="ECO:0000313" key="3">
    <source>
        <dbReference type="EMBL" id="OOV07782.1"/>
    </source>
</evidence>
<dbReference type="GO" id="GO:0003677">
    <property type="term" value="F:DNA binding"/>
    <property type="evidence" value="ECO:0007669"/>
    <property type="project" value="InterPro"/>
</dbReference>
<dbReference type="CDD" id="cd00093">
    <property type="entry name" value="HTH_XRE"/>
    <property type="match status" value="1"/>
</dbReference>
<dbReference type="SMART" id="SM00530">
    <property type="entry name" value="HTH_XRE"/>
    <property type="match status" value="1"/>
</dbReference>
<dbReference type="OrthoDB" id="8795439at2"/>
<evidence type="ECO:0000313" key="4">
    <source>
        <dbReference type="Proteomes" id="UP000190750"/>
    </source>
</evidence>
<name>A0A1T1AUJ2_RHOFE</name>
<comment type="caution">
    <text evidence="3">The sequence shown here is derived from an EMBL/GenBank/DDBJ whole genome shotgun (WGS) entry which is preliminary data.</text>
</comment>
<dbReference type="InterPro" id="IPR001387">
    <property type="entry name" value="Cro/C1-type_HTH"/>
</dbReference>
<dbReference type="STRING" id="28066.RF819_14580"/>
<feature type="domain" description="HTH cro/C1-type" evidence="2">
    <location>
        <begin position="8"/>
        <end position="65"/>
    </location>
</feature>